<protein>
    <submittedName>
        <fullName evidence="2">Uncharacterized protein</fullName>
    </submittedName>
</protein>
<keyword evidence="1" id="KW-0812">Transmembrane</keyword>
<name>A0A964BNU9_9CYAN</name>
<keyword evidence="1" id="KW-1133">Transmembrane helix</keyword>
<dbReference type="EMBL" id="JADWDC010000002">
    <property type="protein sequence ID" value="MCC0175592.1"/>
    <property type="molecule type" value="Genomic_DNA"/>
</dbReference>
<dbReference type="AlphaFoldDB" id="A0A964BNU9"/>
<evidence type="ECO:0000313" key="3">
    <source>
        <dbReference type="Proteomes" id="UP000729733"/>
    </source>
</evidence>
<comment type="caution">
    <text evidence="2">The sequence shown here is derived from an EMBL/GenBank/DDBJ whole genome shotgun (WGS) entry which is preliminary data.</text>
</comment>
<dbReference type="Proteomes" id="UP000729733">
    <property type="component" value="Unassembled WGS sequence"/>
</dbReference>
<keyword evidence="3" id="KW-1185">Reference proteome</keyword>
<evidence type="ECO:0000256" key="1">
    <source>
        <dbReference type="SAM" id="Phobius"/>
    </source>
</evidence>
<accession>A0A964BNU9</accession>
<keyword evidence="1" id="KW-0472">Membrane</keyword>
<gene>
    <name evidence="2" type="ORF">I4641_01175</name>
</gene>
<proteinExistence type="predicted"/>
<feature type="transmembrane region" description="Helical" evidence="1">
    <location>
        <begin position="7"/>
        <end position="27"/>
    </location>
</feature>
<evidence type="ECO:0000313" key="2">
    <source>
        <dbReference type="EMBL" id="MCC0175592.1"/>
    </source>
</evidence>
<sequence>MNQLHQLLSGTTLTISYGIAVGLLLIGCGNYNSAQSSEIEIREENTSDRDIFGIFQQIIELGKDFSTFEDNSAQKKQVTPISFQELIEYLPQSPRGWTTEKLQGQTSSLAGYSVSQVKQSYLQKDKTMTVSIFDWTFNPALYLPFLLSTEFSQESIDGYNKGVEIDNIPGREAYNYHTKDGSLNLLIDRRFFVQIKGDNIEERELREWWKKIDSDSLSQVNN</sequence>
<reference evidence="2" key="1">
    <citation type="journal article" date="2021" name="Antonie Van Leeuwenhoek">
        <title>Draft genome and description of Waterburya agarophytonicola gen. nov. sp. nov. (Pleurocapsales, Cyanobacteria): a seaweed symbiont.</title>
        <authorList>
            <person name="Bonthond G."/>
            <person name="Shalygin S."/>
            <person name="Bayer T."/>
            <person name="Weinberger F."/>
        </authorList>
    </citation>
    <scope>NUCLEOTIDE SEQUENCE</scope>
    <source>
        <strain evidence="2">KI4</strain>
    </source>
</reference>
<organism evidence="2 3">
    <name type="scientific">Waterburya agarophytonicola KI4</name>
    <dbReference type="NCBI Taxonomy" id="2874699"/>
    <lineage>
        <taxon>Bacteria</taxon>
        <taxon>Bacillati</taxon>
        <taxon>Cyanobacteriota</taxon>
        <taxon>Cyanophyceae</taxon>
        <taxon>Pleurocapsales</taxon>
        <taxon>Hyellaceae</taxon>
        <taxon>Waterburya</taxon>
        <taxon>Waterburya agarophytonicola</taxon>
    </lineage>
</organism>